<dbReference type="InterPro" id="IPR004446">
    <property type="entry name" value="Heptose_bisP_phosphatase"/>
</dbReference>
<gene>
    <name evidence="11" type="ORF">GCM10017667_53690</name>
</gene>
<protein>
    <recommendedName>
        <fullName evidence="6 7">D,D-heptose 1,7-bisphosphate phosphatase</fullName>
        <ecNumber evidence="7">3.1.3.-</ecNumber>
    </recommendedName>
</protein>
<evidence type="ECO:0000256" key="5">
    <source>
        <dbReference type="ARBA" id="ARBA00023277"/>
    </source>
</evidence>
<accession>A0A919ERL3</accession>
<organism evidence="11 12">
    <name type="scientific">Streptomyces filamentosus</name>
    <name type="common">Streptomyces roseosporus</name>
    <dbReference type="NCBI Taxonomy" id="67294"/>
    <lineage>
        <taxon>Bacteria</taxon>
        <taxon>Bacillati</taxon>
        <taxon>Actinomycetota</taxon>
        <taxon>Actinomycetes</taxon>
        <taxon>Kitasatosporales</taxon>
        <taxon>Streptomycetaceae</taxon>
        <taxon>Streptomyces</taxon>
    </lineage>
</organism>
<keyword evidence="2 7" id="KW-0963">Cytoplasm</keyword>
<comment type="caution">
    <text evidence="11">The sequence shown here is derived from an EMBL/GenBank/DDBJ whole genome shotgun (WGS) entry which is preliminary data.</text>
</comment>
<dbReference type="EC" id="3.1.3.-" evidence="7"/>
<dbReference type="RefSeq" id="WP_190043263.1">
    <property type="nucleotide sequence ID" value="NZ_BNBE01000002.1"/>
</dbReference>
<feature type="binding site" evidence="10">
    <location>
        <position position="6"/>
    </location>
    <ligand>
        <name>Mg(2+)</name>
        <dbReference type="ChEBI" id="CHEBI:18420"/>
    </ligand>
</feature>
<dbReference type="Pfam" id="PF13242">
    <property type="entry name" value="Hydrolase_like"/>
    <property type="match status" value="1"/>
</dbReference>
<reference evidence="11" key="2">
    <citation type="submission" date="2020-09" db="EMBL/GenBank/DDBJ databases">
        <authorList>
            <person name="Sun Q."/>
            <person name="Ohkuma M."/>
        </authorList>
    </citation>
    <scope>NUCLEOTIDE SEQUENCE</scope>
    <source>
        <strain evidence="11">JCM 4122</strain>
    </source>
</reference>
<keyword evidence="3 10" id="KW-0479">Metal-binding</keyword>
<dbReference type="SUPFAM" id="SSF56784">
    <property type="entry name" value="HAD-like"/>
    <property type="match status" value="1"/>
</dbReference>
<keyword evidence="10" id="KW-0460">Magnesium</keyword>
<proteinExistence type="inferred from homology"/>
<keyword evidence="5 7" id="KW-0119">Carbohydrate metabolism</keyword>
<dbReference type="GO" id="GO:0016791">
    <property type="term" value="F:phosphatase activity"/>
    <property type="evidence" value="ECO:0007669"/>
    <property type="project" value="InterPro"/>
</dbReference>
<dbReference type="PANTHER" id="PTHR42891">
    <property type="entry name" value="D-GLYCERO-BETA-D-MANNO-HEPTOSE-1,7-BISPHOSPHATE 7-PHOSPHATASE"/>
    <property type="match status" value="1"/>
</dbReference>
<feature type="binding site" evidence="10">
    <location>
        <position position="100"/>
    </location>
    <ligand>
        <name>Zn(2+)</name>
        <dbReference type="ChEBI" id="CHEBI:29105"/>
    </ligand>
</feature>
<evidence type="ECO:0000256" key="7">
    <source>
        <dbReference type="PIRNR" id="PIRNR004682"/>
    </source>
</evidence>
<dbReference type="NCBIfam" id="TIGR01656">
    <property type="entry name" value="Histidinol-ppas"/>
    <property type="match status" value="1"/>
</dbReference>
<dbReference type="Gene3D" id="3.40.50.1000">
    <property type="entry name" value="HAD superfamily/HAD-like"/>
    <property type="match status" value="1"/>
</dbReference>
<dbReference type="InterPro" id="IPR036412">
    <property type="entry name" value="HAD-like_sf"/>
</dbReference>
<evidence type="ECO:0000256" key="4">
    <source>
        <dbReference type="ARBA" id="ARBA00022801"/>
    </source>
</evidence>
<dbReference type="EMBL" id="BNBE01000002">
    <property type="protein sequence ID" value="GHG13199.1"/>
    <property type="molecule type" value="Genomic_DNA"/>
</dbReference>
<dbReference type="PIRSF" id="PIRSF004682">
    <property type="entry name" value="GmhB"/>
    <property type="match status" value="1"/>
</dbReference>
<dbReference type="GO" id="GO:0005975">
    <property type="term" value="P:carbohydrate metabolic process"/>
    <property type="evidence" value="ECO:0007669"/>
    <property type="project" value="InterPro"/>
</dbReference>
<comment type="similarity">
    <text evidence="7">Belongs to the gmhB family.</text>
</comment>
<feature type="binding site" evidence="10">
    <location>
        <position position="4"/>
    </location>
    <ligand>
        <name>Mg(2+)</name>
        <dbReference type="ChEBI" id="CHEBI:18420"/>
    </ligand>
</feature>
<feature type="site" description="Stabilizes the phosphoryl group" evidence="9">
    <location>
        <position position="104"/>
    </location>
</feature>
<evidence type="ECO:0000256" key="1">
    <source>
        <dbReference type="ARBA" id="ARBA00004496"/>
    </source>
</evidence>
<keyword evidence="12" id="KW-1185">Reference proteome</keyword>
<dbReference type="PANTHER" id="PTHR42891:SF1">
    <property type="entry name" value="D-GLYCERO-BETA-D-MANNO-HEPTOSE-1,7-BISPHOSPHATE 7-PHOSPHATASE"/>
    <property type="match status" value="1"/>
</dbReference>
<feature type="site" description="Stabilizes the phosphoryl group" evidence="9">
    <location>
        <position position="46"/>
    </location>
</feature>
<evidence type="ECO:0000256" key="8">
    <source>
        <dbReference type="PIRSR" id="PIRSR004682-1"/>
    </source>
</evidence>
<feature type="binding site" evidence="10">
    <location>
        <position position="129"/>
    </location>
    <ligand>
        <name>Mg(2+)</name>
        <dbReference type="ChEBI" id="CHEBI:18420"/>
    </ligand>
</feature>
<feature type="binding site" evidence="10">
    <location>
        <position position="87"/>
    </location>
    <ligand>
        <name>Zn(2+)</name>
        <dbReference type="ChEBI" id="CHEBI:29105"/>
    </ligand>
</feature>
<feature type="active site" description="Nucleophile" evidence="8">
    <location>
        <position position="4"/>
    </location>
</feature>
<evidence type="ECO:0000313" key="11">
    <source>
        <dbReference type="EMBL" id="GHG13199.1"/>
    </source>
</evidence>
<evidence type="ECO:0000256" key="3">
    <source>
        <dbReference type="ARBA" id="ARBA00022723"/>
    </source>
</evidence>
<evidence type="ECO:0000256" key="10">
    <source>
        <dbReference type="PIRSR" id="PIRSR004682-4"/>
    </source>
</evidence>
<dbReference type="GO" id="GO:0005737">
    <property type="term" value="C:cytoplasm"/>
    <property type="evidence" value="ECO:0007669"/>
    <property type="project" value="UniProtKB-SubCell"/>
</dbReference>
<keyword evidence="10" id="KW-0862">Zinc</keyword>
<dbReference type="InterPro" id="IPR023214">
    <property type="entry name" value="HAD_sf"/>
</dbReference>
<dbReference type="InterPro" id="IPR006543">
    <property type="entry name" value="Histidinol-phos"/>
</dbReference>
<feature type="site" description="Contributes to substrate recognition" evidence="9">
    <location>
        <position position="103"/>
    </location>
</feature>
<evidence type="ECO:0000313" key="12">
    <source>
        <dbReference type="Proteomes" id="UP000632849"/>
    </source>
</evidence>
<dbReference type="NCBIfam" id="TIGR01662">
    <property type="entry name" value="HAD-SF-IIIA"/>
    <property type="match status" value="1"/>
</dbReference>
<evidence type="ECO:0000256" key="2">
    <source>
        <dbReference type="ARBA" id="ARBA00022490"/>
    </source>
</evidence>
<dbReference type="InterPro" id="IPR006549">
    <property type="entry name" value="HAD-SF_hydro_IIIA"/>
</dbReference>
<dbReference type="AlphaFoldDB" id="A0A919ERL3"/>
<feature type="binding site" evidence="10">
    <location>
        <position position="102"/>
    </location>
    <ligand>
        <name>Zn(2+)</name>
        <dbReference type="ChEBI" id="CHEBI:29105"/>
    </ligand>
</feature>
<feature type="binding site" evidence="10">
    <location>
        <position position="85"/>
    </location>
    <ligand>
        <name>Zn(2+)</name>
        <dbReference type="ChEBI" id="CHEBI:29105"/>
    </ligand>
</feature>
<evidence type="ECO:0000256" key="6">
    <source>
        <dbReference type="ARBA" id="ARBA00031828"/>
    </source>
</evidence>
<comment type="subcellular location">
    <subcellularLocation>
        <location evidence="1 7">Cytoplasm</location>
    </subcellularLocation>
</comment>
<keyword evidence="4 7" id="KW-0378">Hydrolase</keyword>
<dbReference type="Proteomes" id="UP000632849">
    <property type="component" value="Unassembled WGS sequence"/>
</dbReference>
<dbReference type="CDD" id="cd07503">
    <property type="entry name" value="HAD_HisB-N"/>
    <property type="match status" value="1"/>
</dbReference>
<comment type="cofactor">
    <cofactor evidence="10">
        <name>Zn(2+)</name>
        <dbReference type="ChEBI" id="CHEBI:29105"/>
    </cofactor>
</comment>
<evidence type="ECO:0000256" key="9">
    <source>
        <dbReference type="PIRSR" id="PIRSR004682-3"/>
    </source>
</evidence>
<name>A0A919ERL3_STRFL</name>
<sequence length="174" mass="18620">MFLDRDGTLTEPRHYPSRPGDLVLQPGIGAPLRALQHAGWALVVVTNQSGVARGFFTESSLDAMHERLAELLAAQKVRLDGIYACPHHPEGTVPEYRRTCECRKPAPGMLYQAAHNLGLDCSRSWTVGDSPCDIAAGQAAGTRTALVGTCPSEPPDAHCPTTAEALYTVLRSSG</sequence>
<reference evidence="11" key="1">
    <citation type="journal article" date="2014" name="Int. J. Syst. Evol. Microbiol.">
        <title>Complete genome sequence of Corynebacterium casei LMG S-19264T (=DSM 44701T), isolated from a smear-ripened cheese.</title>
        <authorList>
            <consortium name="US DOE Joint Genome Institute (JGI-PGF)"/>
            <person name="Walter F."/>
            <person name="Albersmeier A."/>
            <person name="Kalinowski J."/>
            <person name="Ruckert C."/>
        </authorList>
    </citation>
    <scope>NUCLEOTIDE SEQUENCE</scope>
    <source>
        <strain evidence="11">JCM 4122</strain>
    </source>
</reference>
<dbReference type="GO" id="GO:0046872">
    <property type="term" value="F:metal ion binding"/>
    <property type="evidence" value="ECO:0007669"/>
    <property type="project" value="UniProtKB-KW"/>
</dbReference>
<comment type="cofactor">
    <cofactor evidence="10">
        <name>Mg(2+)</name>
        <dbReference type="ChEBI" id="CHEBI:18420"/>
    </cofactor>
</comment>
<feature type="active site" description="Proton donor" evidence="8">
    <location>
        <position position="6"/>
    </location>
</feature>